<accession>A0A5B9QWD6</accession>
<evidence type="ECO:0000313" key="4">
    <source>
        <dbReference type="EMBL" id="QEG43354.1"/>
    </source>
</evidence>
<proteinExistence type="predicted"/>
<dbReference type="InterPro" id="IPR051799">
    <property type="entry name" value="NADH_flavin_oxidoreductase"/>
</dbReference>
<dbReference type="KEGG" id="rul:UC8_54010"/>
<dbReference type="Proteomes" id="UP000325286">
    <property type="component" value="Chromosome"/>
</dbReference>
<dbReference type="EMBL" id="CP042914">
    <property type="protein sequence ID" value="QEG43354.1"/>
    <property type="molecule type" value="Genomic_DNA"/>
</dbReference>
<evidence type="ECO:0000256" key="2">
    <source>
        <dbReference type="ARBA" id="ARBA00023002"/>
    </source>
</evidence>
<protein>
    <submittedName>
        <fullName evidence="4">NADH oxidase</fullName>
        <ecNumber evidence="4">1.-.-.-</ecNumber>
    </submittedName>
</protein>
<dbReference type="PANTHER" id="PTHR43656">
    <property type="entry name" value="BINDING OXIDOREDUCTASE, PUTATIVE (AFU_ORTHOLOGUE AFUA_2G08260)-RELATED"/>
    <property type="match status" value="1"/>
</dbReference>
<dbReference type="GO" id="GO:0010181">
    <property type="term" value="F:FMN binding"/>
    <property type="evidence" value="ECO:0007669"/>
    <property type="project" value="InterPro"/>
</dbReference>
<dbReference type="PANTHER" id="PTHR43656:SF2">
    <property type="entry name" value="BINDING OXIDOREDUCTASE, PUTATIVE (AFU_ORTHOLOGUE AFUA_2G08260)-RELATED"/>
    <property type="match status" value="1"/>
</dbReference>
<feature type="domain" description="NADH:flavin oxidoreductase/NADH oxidase N-terminal" evidence="3">
    <location>
        <begin position="51"/>
        <end position="278"/>
    </location>
</feature>
<evidence type="ECO:0000256" key="1">
    <source>
        <dbReference type="ARBA" id="ARBA00022630"/>
    </source>
</evidence>
<evidence type="ECO:0000313" key="5">
    <source>
        <dbReference type="Proteomes" id="UP000325286"/>
    </source>
</evidence>
<organism evidence="4 5">
    <name type="scientific">Roseimaritima ulvae</name>
    <dbReference type="NCBI Taxonomy" id="980254"/>
    <lineage>
        <taxon>Bacteria</taxon>
        <taxon>Pseudomonadati</taxon>
        <taxon>Planctomycetota</taxon>
        <taxon>Planctomycetia</taxon>
        <taxon>Pirellulales</taxon>
        <taxon>Pirellulaceae</taxon>
        <taxon>Roseimaritima</taxon>
    </lineage>
</organism>
<dbReference type="GO" id="GO:0016491">
    <property type="term" value="F:oxidoreductase activity"/>
    <property type="evidence" value="ECO:0007669"/>
    <property type="project" value="UniProtKB-KW"/>
</dbReference>
<dbReference type="InterPro" id="IPR013785">
    <property type="entry name" value="Aldolase_TIM"/>
</dbReference>
<dbReference type="CDD" id="cd02803">
    <property type="entry name" value="OYE_like_FMN_family"/>
    <property type="match status" value="1"/>
</dbReference>
<dbReference type="SUPFAM" id="SSF51395">
    <property type="entry name" value="FMN-linked oxidoreductases"/>
    <property type="match status" value="1"/>
</dbReference>
<dbReference type="InterPro" id="IPR001155">
    <property type="entry name" value="OxRdtase_FMN_N"/>
</dbReference>
<keyword evidence="5" id="KW-1185">Reference proteome</keyword>
<sequence length="486" mass="53507">MAPPTYGKIAQLRTPEALTERLQQLGLSLPIDPAPLSAAEGSPLAAAGRAGELTIGNRWCIHPMEGWDAEPDGSPSQWTIRRWRRFGESGAKLIWGGEAAAVRPDGRANPHQTMAISSNEAGLRSLHQALVDGHQQAMDNTDDLVIGLQLTHSGRFCRPYQKDRLEPRIAYHHPLLDERFGIDPDDDSVLWTDTELEELVDDYVRAARLAQRCGFHFVDIKACHGYLLHEFLSARSRPGRYGGDFAGRTRLLLSIIDAVRSACPRLAIGVRLSLFDTLPYESGEEVGQPAGGDSDRPYQAGFGCRPEDPLQQDLEEPIQLVKQLARRGVRLLNLSCGSPYYNPHIQRPAIFPPSDGYQPPEDPLCGVVRQIEMAARCKAAVPEMFTVGSGYTYLQQFVPHVAQAVVRTGMIDAVGLGRMVLSYPQLPADVLAGDSLQRKLICRTFSDCTTAPRNGIISGCYPLDPAYKSLPERQQLVELKKAAEQA</sequence>
<reference evidence="4 5" key="1">
    <citation type="submission" date="2019-08" db="EMBL/GenBank/DDBJ databases">
        <title>Deep-cultivation of Planctomycetes and their phenomic and genomic characterization uncovers novel biology.</title>
        <authorList>
            <person name="Wiegand S."/>
            <person name="Jogler M."/>
            <person name="Boedeker C."/>
            <person name="Pinto D."/>
            <person name="Vollmers J."/>
            <person name="Rivas-Marin E."/>
            <person name="Kohn T."/>
            <person name="Peeters S.H."/>
            <person name="Heuer A."/>
            <person name="Rast P."/>
            <person name="Oberbeckmann S."/>
            <person name="Bunk B."/>
            <person name="Jeske O."/>
            <person name="Meyerdierks A."/>
            <person name="Storesund J.E."/>
            <person name="Kallscheuer N."/>
            <person name="Luecker S."/>
            <person name="Lage O.M."/>
            <person name="Pohl T."/>
            <person name="Merkel B.J."/>
            <person name="Hornburger P."/>
            <person name="Mueller R.-W."/>
            <person name="Bruemmer F."/>
            <person name="Labrenz M."/>
            <person name="Spormann A.M."/>
            <person name="Op den Camp H."/>
            <person name="Overmann J."/>
            <person name="Amann R."/>
            <person name="Jetten M.S.M."/>
            <person name="Mascher T."/>
            <person name="Medema M.H."/>
            <person name="Devos D.P."/>
            <person name="Kaster A.-K."/>
            <person name="Ovreas L."/>
            <person name="Rohde M."/>
            <person name="Galperin M.Y."/>
            <person name="Jogler C."/>
        </authorList>
    </citation>
    <scope>NUCLEOTIDE SEQUENCE [LARGE SCALE GENOMIC DNA]</scope>
    <source>
        <strain evidence="4 5">UC8</strain>
    </source>
</reference>
<dbReference type="Gene3D" id="3.20.20.70">
    <property type="entry name" value="Aldolase class I"/>
    <property type="match status" value="1"/>
</dbReference>
<keyword evidence="2 4" id="KW-0560">Oxidoreductase</keyword>
<evidence type="ECO:0000259" key="3">
    <source>
        <dbReference type="Pfam" id="PF00724"/>
    </source>
</evidence>
<dbReference type="OrthoDB" id="9772736at2"/>
<dbReference type="EC" id="1.-.-.-" evidence="4"/>
<gene>
    <name evidence="4" type="ORF">UC8_54010</name>
</gene>
<dbReference type="Pfam" id="PF00724">
    <property type="entry name" value="Oxidored_FMN"/>
    <property type="match status" value="1"/>
</dbReference>
<keyword evidence="1" id="KW-0285">Flavoprotein</keyword>
<name>A0A5B9QWD6_9BACT</name>
<dbReference type="RefSeq" id="WP_068141825.1">
    <property type="nucleotide sequence ID" value="NZ_CP042914.1"/>
</dbReference>
<dbReference type="AlphaFoldDB" id="A0A5B9QWD6"/>